<gene>
    <name evidence="2" type="ORF">I592_04159</name>
    <name evidence="1" type="ORF">UKC_04181</name>
</gene>
<proteinExistence type="predicted"/>
<protein>
    <submittedName>
        <fullName evidence="1">Uncharacterized protein</fullName>
    </submittedName>
</protein>
<organism evidence="1 3">
    <name type="scientific">Enterococcus gilvus ATCC BAA-350</name>
    <dbReference type="NCBI Taxonomy" id="1158614"/>
    <lineage>
        <taxon>Bacteria</taxon>
        <taxon>Bacillati</taxon>
        <taxon>Bacillota</taxon>
        <taxon>Bacilli</taxon>
        <taxon>Lactobacillales</taxon>
        <taxon>Enterococcaceae</taxon>
        <taxon>Enterococcus</taxon>
    </lineage>
</organism>
<reference evidence="1 3" key="1">
    <citation type="submission" date="2013-02" db="EMBL/GenBank/DDBJ databases">
        <title>The Genome Sequence of Enterococcus gilvus ATCC BAA-350.</title>
        <authorList>
            <consortium name="The Broad Institute Genome Sequencing Platform"/>
            <consortium name="The Broad Institute Genome Sequencing Center for Infectious Disease"/>
            <person name="Earl A.M."/>
            <person name="Gilmore M.S."/>
            <person name="Lebreton F."/>
            <person name="Walker B."/>
            <person name="Young S.K."/>
            <person name="Zeng Q."/>
            <person name="Gargeya S."/>
            <person name="Fitzgerald M."/>
            <person name="Haas B."/>
            <person name="Abouelleil A."/>
            <person name="Alvarado L."/>
            <person name="Arachchi H.M."/>
            <person name="Berlin A.M."/>
            <person name="Chapman S.B."/>
            <person name="Dewar J."/>
            <person name="Goldberg J."/>
            <person name="Griggs A."/>
            <person name="Gujja S."/>
            <person name="Hansen M."/>
            <person name="Howarth C."/>
            <person name="Imamovic A."/>
            <person name="Larimer J."/>
            <person name="McCowan C."/>
            <person name="Murphy C."/>
            <person name="Neiman D."/>
            <person name="Pearson M."/>
            <person name="Priest M."/>
            <person name="Roberts A."/>
            <person name="Saif S."/>
            <person name="Shea T."/>
            <person name="Sisk P."/>
            <person name="Sykes S."/>
            <person name="Wortman J."/>
            <person name="Nusbaum C."/>
            <person name="Birren B."/>
        </authorList>
    </citation>
    <scope>NUCLEOTIDE SEQUENCE [LARGE SCALE GENOMIC DNA]</scope>
    <source>
        <strain evidence="1 3">ATCC BAA-350</strain>
    </source>
</reference>
<evidence type="ECO:0000313" key="4">
    <source>
        <dbReference type="Proteomes" id="UP000014160"/>
    </source>
</evidence>
<dbReference type="eggNOG" id="ENOG5030723">
    <property type="taxonomic scope" value="Bacteria"/>
</dbReference>
<accession>R2V1B5</accession>
<dbReference type="HOGENOM" id="CLU_143848_0_0_9"/>
<dbReference type="RefSeq" id="WP_010782494.1">
    <property type="nucleotide sequence ID" value="NZ_ASWH01000005.1"/>
</dbReference>
<reference evidence="2 4" key="2">
    <citation type="submission" date="2013-03" db="EMBL/GenBank/DDBJ databases">
        <title>The Genome Sequence of Enterococcus gilvus ATCC BAA-350 (PacBio/Illumina hybrid assembly).</title>
        <authorList>
            <consortium name="The Broad Institute Genomics Platform"/>
            <consortium name="The Broad Institute Genome Sequencing Center for Infectious Disease"/>
            <person name="Earl A."/>
            <person name="Russ C."/>
            <person name="Gilmore M."/>
            <person name="Surin D."/>
            <person name="Walker B."/>
            <person name="Young S."/>
            <person name="Zeng Q."/>
            <person name="Gargeya S."/>
            <person name="Fitzgerald M."/>
            <person name="Haas B."/>
            <person name="Abouelleil A."/>
            <person name="Allen A.W."/>
            <person name="Alvarado L."/>
            <person name="Arachchi H.M."/>
            <person name="Berlin A.M."/>
            <person name="Chapman S.B."/>
            <person name="Gainer-Dewar J."/>
            <person name="Goldberg J."/>
            <person name="Griggs A."/>
            <person name="Gujja S."/>
            <person name="Hansen M."/>
            <person name="Howarth C."/>
            <person name="Imamovic A."/>
            <person name="Ireland A."/>
            <person name="Larimer J."/>
            <person name="McCowan C."/>
            <person name="Murphy C."/>
            <person name="Pearson M."/>
            <person name="Poon T.W."/>
            <person name="Priest M."/>
            <person name="Roberts A."/>
            <person name="Saif S."/>
            <person name="Shea T."/>
            <person name="Sisk P."/>
            <person name="Sykes S."/>
            <person name="Wortman J."/>
            <person name="Nusbaum C."/>
            <person name="Birren B."/>
        </authorList>
    </citation>
    <scope>NUCLEOTIDE SEQUENCE [LARGE SCALE GENOMIC DNA]</scope>
    <source>
        <strain evidence="2 4">ATCC BAA-350</strain>
    </source>
</reference>
<evidence type="ECO:0000313" key="2">
    <source>
        <dbReference type="EMBL" id="EOW77183.1"/>
    </source>
</evidence>
<dbReference type="Proteomes" id="UP000013750">
    <property type="component" value="Unassembled WGS sequence"/>
</dbReference>
<evidence type="ECO:0000313" key="3">
    <source>
        <dbReference type="Proteomes" id="UP000013750"/>
    </source>
</evidence>
<sequence>MLEIRRIEKEFCKRLKVYKKDIEDRWEEVDEYDIIEYRPSNKIINDYIDLWSVGAGYTLWIDPEVLCTLGCVDITIYYNKMFAVSKDRDGIFINQLPALKKMIDIFYGTPFSLQIKKIKGLEFVRYEVDIPKVFTNNFSELLVFTKILDECLHRVNKFVDND</sequence>
<dbReference type="OrthoDB" id="10008985at2"/>
<evidence type="ECO:0000313" key="1">
    <source>
        <dbReference type="EMBL" id="EOI51506.1"/>
    </source>
</evidence>
<comment type="caution">
    <text evidence="1">The sequence shown here is derived from an EMBL/GenBank/DDBJ whole genome shotgun (WGS) entry which is preliminary data.</text>
</comment>
<dbReference type="EMBL" id="ASWH01000005">
    <property type="protein sequence ID" value="EOW77183.1"/>
    <property type="molecule type" value="Genomic_DNA"/>
</dbReference>
<dbReference type="PATRIC" id="fig|1158614.3.peg.4152"/>
<dbReference type="AlphaFoldDB" id="R2V1B5"/>
<dbReference type="EMBL" id="AJDQ01000034">
    <property type="protein sequence ID" value="EOI51506.1"/>
    <property type="molecule type" value="Genomic_DNA"/>
</dbReference>
<dbReference type="Proteomes" id="UP000014160">
    <property type="component" value="Unassembled WGS sequence"/>
</dbReference>
<name>R2V1B5_9ENTE</name>
<keyword evidence="4" id="KW-1185">Reference proteome</keyword>